<evidence type="ECO:0000256" key="6">
    <source>
        <dbReference type="ARBA" id="ARBA00037847"/>
    </source>
</evidence>
<evidence type="ECO:0000256" key="2">
    <source>
        <dbReference type="ARBA" id="ARBA00022692"/>
    </source>
</evidence>
<keyword evidence="5" id="KW-0539">Nucleus</keyword>
<evidence type="ECO:0000256" key="7">
    <source>
        <dbReference type="SAM" id="Phobius"/>
    </source>
</evidence>
<keyword evidence="9" id="KW-1185">Reference proteome</keyword>
<evidence type="ECO:0000256" key="1">
    <source>
        <dbReference type="ARBA" id="ARBA00004126"/>
    </source>
</evidence>
<dbReference type="GeneID" id="95975689"/>
<organism evidence="8 9">
    <name type="scientific">Neodothiora populina</name>
    <dbReference type="NCBI Taxonomy" id="2781224"/>
    <lineage>
        <taxon>Eukaryota</taxon>
        <taxon>Fungi</taxon>
        <taxon>Dikarya</taxon>
        <taxon>Ascomycota</taxon>
        <taxon>Pezizomycotina</taxon>
        <taxon>Dothideomycetes</taxon>
        <taxon>Dothideomycetidae</taxon>
        <taxon>Dothideales</taxon>
        <taxon>Dothioraceae</taxon>
        <taxon>Neodothiora</taxon>
    </lineage>
</organism>
<evidence type="ECO:0000256" key="4">
    <source>
        <dbReference type="ARBA" id="ARBA00023136"/>
    </source>
</evidence>
<sequence>MSAPLNQSPLQNFNKLTDAISLSEPTTKPLHSKIVPDDISLIVICAWMEATPKHIAKYSAYYRDTYPAASILILESKFPDVIYRTSKIQQSRLGPACDVVIDRRSQGKVLLHIFSNGGAHTASQLACALSSIAPSNSLSSPTKSRLFCAMVLDSCPGRLDFARGTKAMLASAPRSAIGRFVAFVFAYTVIFFMYFLKAHGVQDAVSFARAKLNDTELFALDTPRLYVYSQADEMIGWKDVQDHAEEARKKGYSDVLALPFVESRHCAHIVVDAKRYWGAVSDIIKH</sequence>
<dbReference type="InterPro" id="IPR008547">
    <property type="entry name" value="DUF829_TMEM53"/>
</dbReference>
<evidence type="ECO:0000256" key="5">
    <source>
        <dbReference type="ARBA" id="ARBA00023242"/>
    </source>
</evidence>
<keyword evidence="2 7" id="KW-0812">Transmembrane</keyword>
<dbReference type="Pfam" id="PF05705">
    <property type="entry name" value="DUF829"/>
    <property type="match status" value="1"/>
</dbReference>
<dbReference type="RefSeq" id="XP_069201320.1">
    <property type="nucleotide sequence ID" value="XM_069347969.1"/>
</dbReference>
<keyword evidence="4 7" id="KW-0472">Membrane</keyword>
<evidence type="ECO:0000313" key="9">
    <source>
        <dbReference type="Proteomes" id="UP001562354"/>
    </source>
</evidence>
<dbReference type="PANTHER" id="PTHR12265:SF30">
    <property type="entry name" value="TRANSMEMBRANE PROTEIN 53"/>
    <property type="match status" value="1"/>
</dbReference>
<name>A0ABR3PH31_9PEZI</name>
<dbReference type="PANTHER" id="PTHR12265">
    <property type="entry name" value="TRANSMEMBRANE PROTEIN 53"/>
    <property type="match status" value="1"/>
</dbReference>
<proteinExistence type="predicted"/>
<comment type="caution">
    <text evidence="8">The sequence shown here is derived from an EMBL/GenBank/DDBJ whole genome shotgun (WGS) entry which is preliminary data.</text>
</comment>
<dbReference type="Proteomes" id="UP001562354">
    <property type="component" value="Unassembled WGS sequence"/>
</dbReference>
<comment type="subcellular location">
    <subcellularLocation>
        <location evidence="6">Endomembrane system</location>
        <topology evidence="6">Single-pass membrane protein</topology>
    </subcellularLocation>
    <subcellularLocation>
        <location evidence="1">Nucleus membrane</location>
    </subcellularLocation>
</comment>
<feature type="transmembrane region" description="Helical" evidence="7">
    <location>
        <begin position="176"/>
        <end position="196"/>
    </location>
</feature>
<protein>
    <recommendedName>
        <fullName evidence="10">Indole-diterpene biosynthesis protein PaxU</fullName>
    </recommendedName>
</protein>
<gene>
    <name evidence="8" type="ORF">AAFC00_001987</name>
</gene>
<reference evidence="8 9" key="1">
    <citation type="submission" date="2024-07" db="EMBL/GenBank/DDBJ databases">
        <title>Draft sequence of the Neodothiora populina.</title>
        <authorList>
            <person name="Drown D.D."/>
            <person name="Schuette U.S."/>
            <person name="Buechlein A.B."/>
            <person name="Rusch D.R."/>
            <person name="Winton L.W."/>
            <person name="Adams G.A."/>
        </authorList>
    </citation>
    <scope>NUCLEOTIDE SEQUENCE [LARGE SCALE GENOMIC DNA]</scope>
    <source>
        <strain evidence="8 9">CPC 39397</strain>
    </source>
</reference>
<dbReference type="EMBL" id="JBFMKM010000007">
    <property type="protein sequence ID" value="KAL1305046.1"/>
    <property type="molecule type" value="Genomic_DNA"/>
</dbReference>
<keyword evidence="3 7" id="KW-1133">Transmembrane helix</keyword>
<evidence type="ECO:0008006" key="10">
    <source>
        <dbReference type="Google" id="ProtNLM"/>
    </source>
</evidence>
<evidence type="ECO:0000313" key="8">
    <source>
        <dbReference type="EMBL" id="KAL1305046.1"/>
    </source>
</evidence>
<evidence type="ECO:0000256" key="3">
    <source>
        <dbReference type="ARBA" id="ARBA00022989"/>
    </source>
</evidence>
<accession>A0ABR3PH31</accession>